<dbReference type="InterPro" id="IPR050465">
    <property type="entry name" value="UPF0194_transport"/>
</dbReference>
<organism evidence="6 7">
    <name type="scientific">Urbifossiella limnaea</name>
    <dbReference type="NCBI Taxonomy" id="2528023"/>
    <lineage>
        <taxon>Bacteria</taxon>
        <taxon>Pseudomonadati</taxon>
        <taxon>Planctomycetota</taxon>
        <taxon>Planctomycetia</taxon>
        <taxon>Gemmatales</taxon>
        <taxon>Gemmataceae</taxon>
        <taxon>Urbifossiella</taxon>
    </lineage>
</organism>
<proteinExistence type="predicted"/>
<evidence type="ECO:0000256" key="1">
    <source>
        <dbReference type="ARBA" id="ARBA00004196"/>
    </source>
</evidence>
<evidence type="ECO:0000259" key="5">
    <source>
        <dbReference type="Pfam" id="PF25954"/>
    </source>
</evidence>
<dbReference type="RefSeq" id="WP_145242502.1">
    <property type="nucleotide sequence ID" value="NZ_CP036273.1"/>
</dbReference>
<name>A0A517XYT2_9BACT</name>
<dbReference type="SUPFAM" id="SSF111369">
    <property type="entry name" value="HlyD-like secretion proteins"/>
    <property type="match status" value="2"/>
</dbReference>
<dbReference type="InterPro" id="IPR058625">
    <property type="entry name" value="MdtA-like_BSH"/>
</dbReference>
<dbReference type="Gene3D" id="1.10.287.470">
    <property type="entry name" value="Helix hairpin bin"/>
    <property type="match status" value="2"/>
</dbReference>
<dbReference type="Gene3D" id="2.40.50.100">
    <property type="match status" value="2"/>
</dbReference>
<gene>
    <name evidence="6" type="primary">yibH</name>
    <name evidence="6" type="ORF">ETAA1_46010</name>
</gene>
<evidence type="ECO:0000313" key="6">
    <source>
        <dbReference type="EMBL" id="QDU22618.1"/>
    </source>
</evidence>
<dbReference type="EMBL" id="CP036273">
    <property type="protein sequence ID" value="QDU22618.1"/>
    <property type="molecule type" value="Genomic_DNA"/>
</dbReference>
<evidence type="ECO:0000256" key="3">
    <source>
        <dbReference type="SAM" id="MobiDB-lite"/>
    </source>
</evidence>
<sequence length="419" mass="44870">MTPTVNGELVNRVQQLRLDGQLGTDTGSGRGGSWVPWLLCGLLALSWVGVGVRYYRQPSAARTADGVEPAAKAAPTTAAPAASGPAAAPGEVLLPLKGNLIPYLQIAVSPRDVAGEITSITFWEGKRVKQGETLATLLNSQYANRFKTDEASVRSAEAQVSKAEAGEVAAAVRVAKAKSALAAAEARVTRALAVQDRTTKDFEQARQQRQAGGISAQEYQKFDADKLVADADTVAARADVETATREVEATEAERTTSKANTRAAKAEVSAAESRRDEAKRLLDNCTIVAPIDGTVLTKKADRGSLVSPAAFNVSASLCEIADLAKLEVELDVPERQITRIRPGLECQLMADADPARVYRGVLHRVMPIADDSKNVIKVRIRVFLPRDEEAGSFLKPRMSVTAMVINRPFTPTPGDQTWE</sequence>
<dbReference type="Proteomes" id="UP000319576">
    <property type="component" value="Chromosome"/>
</dbReference>
<dbReference type="Pfam" id="PF25954">
    <property type="entry name" value="Beta-barrel_RND_2"/>
    <property type="match status" value="1"/>
</dbReference>
<dbReference type="AlphaFoldDB" id="A0A517XYT2"/>
<feature type="compositionally biased region" description="Basic and acidic residues" evidence="3">
    <location>
        <begin position="245"/>
        <end position="256"/>
    </location>
</feature>
<evidence type="ECO:0000256" key="2">
    <source>
        <dbReference type="ARBA" id="ARBA00023054"/>
    </source>
</evidence>
<dbReference type="Pfam" id="PF25917">
    <property type="entry name" value="BSH_RND"/>
    <property type="match status" value="1"/>
</dbReference>
<evidence type="ECO:0000313" key="7">
    <source>
        <dbReference type="Proteomes" id="UP000319576"/>
    </source>
</evidence>
<reference evidence="6 7" key="1">
    <citation type="submission" date="2019-02" db="EMBL/GenBank/DDBJ databases">
        <title>Deep-cultivation of Planctomycetes and their phenomic and genomic characterization uncovers novel biology.</title>
        <authorList>
            <person name="Wiegand S."/>
            <person name="Jogler M."/>
            <person name="Boedeker C."/>
            <person name="Pinto D."/>
            <person name="Vollmers J."/>
            <person name="Rivas-Marin E."/>
            <person name="Kohn T."/>
            <person name="Peeters S.H."/>
            <person name="Heuer A."/>
            <person name="Rast P."/>
            <person name="Oberbeckmann S."/>
            <person name="Bunk B."/>
            <person name="Jeske O."/>
            <person name="Meyerdierks A."/>
            <person name="Storesund J.E."/>
            <person name="Kallscheuer N."/>
            <person name="Luecker S."/>
            <person name="Lage O.M."/>
            <person name="Pohl T."/>
            <person name="Merkel B.J."/>
            <person name="Hornburger P."/>
            <person name="Mueller R.-W."/>
            <person name="Bruemmer F."/>
            <person name="Labrenz M."/>
            <person name="Spormann A.M."/>
            <person name="Op den Camp H."/>
            <person name="Overmann J."/>
            <person name="Amann R."/>
            <person name="Jetten M.S.M."/>
            <person name="Mascher T."/>
            <person name="Medema M.H."/>
            <person name="Devos D.P."/>
            <person name="Kaster A.-K."/>
            <person name="Ovreas L."/>
            <person name="Rohde M."/>
            <person name="Galperin M.Y."/>
            <person name="Jogler C."/>
        </authorList>
    </citation>
    <scope>NUCLEOTIDE SEQUENCE [LARGE SCALE GENOMIC DNA]</scope>
    <source>
        <strain evidence="6 7">ETA_A1</strain>
    </source>
</reference>
<dbReference type="PANTHER" id="PTHR32347:SF23">
    <property type="entry name" value="BLL5650 PROTEIN"/>
    <property type="match status" value="1"/>
</dbReference>
<feature type="domain" description="CusB-like beta-barrel" evidence="5">
    <location>
        <begin position="328"/>
        <end position="403"/>
    </location>
</feature>
<keyword evidence="2" id="KW-0175">Coiled coil</keyword>
<feature type="domain" description="Multidrug resistance protein MdtA-like barrel-sandwich hybrid" evidence="4">
    <location>
        <begin position="108"/>
        <end position="309"/>
    </location>
</feature>
<dbReference type="GO" id="GO:0030313">
    <property type="term" value="C:cell envelope"/>
    <property type="evidence" value="ECO:0007669"/>
    <property type="project" value="UniProtKB-SubCell"/>
</dbReference>
<dbReference type="PANTHER" id="PTHR32347">
    <property type="entry name" value="EFFLUX SYSTEM COMPONENT YKNX-RELATED"/>
    <property type="match status" value="1"/>
</dbReference>
<dbReference type="Gene3D" id="2.40.30.170">
    <property type="match status" value="1"/>
</dbReference>
<keyword evidence="7" id="KW-1185">Reference proteome</keyword>
<feature type="region of interest" description="Disordered" evidence="3">
    <location>
        <begin position="245"/>
        <end position="271"/>
    </location>
</feature>
<comment type="subcellular location">
    <subcellularLocation>
        <location evidence="1">Cell envelope</location>
    </subcellularLocation>
</comment>
<evidence type="ECO:0000259" key="4">
    <source>
        <dbReference type="Pfam" id="PF25917"/>
    </source>
</evidence>
<dbReference type="OrthoDB" id="1725043at2"/>
<dbReference type="KEGG" id="uli:ETAA1_46010"/>
<protein>
    <submittedName>
        <fullName evidence="6">Inner membrane protein YibH</fullName>
    </submittedName>
</protein>
<accession>A0A517XYT2</accession>
<dbReference type="InterPro" id="IPR058792">
    <property type="entry name" value="Beta-barrel_RND_2"/>
</dbReference>